<evidence type="ECO:0000256" key="14">
    <source>
        <dbReference type="SAM" id="Phobius"/>
    </source>
</evidence>
<dbReference type="GO" id="GO:0016020">
    <property type="term" value="C:membrane"/>
    <property type="evidence" value="ECO:0007669"/>
    <property type="project" value="UniProtKB-SubCell"/>
</dbReference>
<dbReference type="Proteomes" id="UP000812287">
    <property type="component" value="Unassembled WGS sequence"/>
</dbReference>
<dbReference type="InterPro" id="IPR050121">
    <property type="entry name" value="Cytochrome_P450_monoxygenase"/>
</dbReference>
<evidence type="ECO:0000256" key="9">
    <source>
        <dbReference type="ARBA" id="ARBA00023002"/>
    </source>
</evidence>
<dbReference type="Pfam" id="PF00067">
    <property type="entry name" value="p450"/>
    <property type="match status" value="1"/>
</dbReference>
<feature type="transmembrane region" description="Helical" evidence="14">
    <location>
        <begin position="23"/>
        <end position="42"/>
    </location>
</feature>
<dbReference type="GO" id="GO:0016705">
    <property type="term" value="F:oxidoreductase activity, acting on paired donors, with incorporation or reduction of molecular oxygen"/>
    <property type="evidence" value="ECO:0007669"/>
    <property type="project" value="InterPro"/>
</dbReference>
<evidence type="ECO:0000313" key="16">
    <source>
        <dbReference type="Proteomes" id="UP000812287"/>
    </source>
</evidence>
<reference evidence="15" key="1">
    <citation type="submission" date="2020-11" db="EMBL/GenBank/DDBJ databases">
        <title>Adaptations for nitrogen fixation in a non-lichenized fungal sporocarp promotes dispersal by wood-feeding termites.</title>
        <authorList>
            <consortium name="DOE Joint Genome Institute"/>
            <person name="Koch R.A."/>
            <person name="Yoon G."/>
            <person name="Arayal U."/>
            <person name="Lail K."/>
            <person name="Amirebrahimi M."/>
            <person name="Labutti K."/>
            <person name="Lipzen A."/>
            <person name="Riley R."/>
            <person name="Barry K."/>
            <person name="Henrissat B."/>
            <person name="Grigoriev I.V."/>
            <person name="Herr J.R."/>
            <person name="Aime M.C."/>
        </authorList>
    </citation>
    <scope>NUCLEOTIDE SEQUENCE</scope>
    <source>
        <strain evidence="15">MCA 3950</strain>
    </source>
</reference>
<comment type="similarity">
    <text evidence="4">Belongs to the cytochrome P450 family.</text>
</comment>
<keyword evidence="5 13" id="KW-0349">Heme</keyword>
<keyword evidence="11" id="KW-0503">Monooxygenase</keyword>
<proteinExistence type="inferred from homology"/>
<organism evidence="15 16">
    <name type="scientific">Guyanagaster necrorhizus</name>
    <dbReference type="NCBI Taxonomy" id="856835"/>
    <lineage>
        <taxon>Eukaryota</taxon>
        <taxon>Fungi</taxon>
        <taxon>Dikarya</taxon>
        <taxon>Basidiomycota</taxon>
        <taxon>Agaricomycotina</taxon>
        <taxon>Agaricomycetes</taxon>
        <taxon>Agaricomycetidae</taxon>
        <taxon>Agaricales</taxon>
        <taxon>Marasmiineae</taxon>
        <taxon>Physalacriaceae</taxon>
        <taxon>Guyanagaster</taxon>
    </lineage>
</organism>
<dbReference type="InterPro" id="IPR002401">
    <property type="entry name" value="Cyt_P450_E_grp-I"/>
</dbReference>
<dbReference type="EMBL" id="MU250538">
    <property type="protein sequence ID" value="KAG7444965.1"/>
    <property type="molecule type" value="Genomic_DNA"/>
</dbReference>
<keyword evidence="16" id="KW-1185">Reference proteome</keyword>
<dbReference type="AlphaFoldDB" id="A0A9P8ARD3"/>
<evidence type="ECO:0000313" key="15">
    <source>
        <dbReference type="EMBL" id="KAG7444965.1"/>
    </source>
</evidence>
<dbReference type="InterPro" id="IPR001128">
    <property type="entry name" value="Cyt_P450"/>
</dbReference>
<keyword evidence="10 13" id="KW-0408">Iron</keyword>
<evidence type="ECO:0000256" key="4">
    <source>
        <dbReference type="ARBA" id="ARBA00010617"/>
    </source>
</evidence>
<keyword evidence="9" id="KW-0560">Oxidoreductase</keyword>
<dbReference type="OrthoDB" id="10029320at2759"/>
<dbReference type="GO" id="GO:0020037">
    <property type="term" value="F:heme binding"/>
    <property type="evidence" value="ECO:0007669"/>
    <property type="project" value="InterPro"/>
</dbReference>
<dbReference type="GeneID" id="66099622"/>
<protein>
    <submittedName>
        <fullName evidence="15">Cytochrome P450</fullName>
    </submittedName>
</protein>
<keyword evidence="7 13" id="KW-0479">Metal-binding</keyword>
<keyword evidence="8 14" id="KW-1133">Transmembrane helix</keyword>
<evidence type="ECO:0000256" key="13">
    <source>
        <dbReference type="PIRSR" id="PIRSR602401-1"/>
    </source>
</evidence>
<comment type="subcellular location">
    <subcellularLocation>
        <location evidence="2">Membrane</location>
    </subcellularLocation>
</comment>
<comment type="caution">
    <text evidence="15">The sequence shown here is derived from an EMBL/GenBank/DDBJ whole genome shotgun (WGS) entry which is preliminary data.</text>
</comment>
<evidence type="ECO:0000256" key="7">
    <source>
        <dbReference type="ARBA" id="ARBA00022723"/>
    </source>
</evidence>
<evidence type="ECO:0000256" key="2">
    <source>
        <dbReference type="ARBA" id="ARBA00004370"/>
    </source>
</evidence>
<comment type="cofactor">
    <cofactor evidence="1 13">
        <name>heme</name>
        <dbReference type="ChEBI" id="CHEBI:30413"/>
    </cofactor>
</comment>
<gene>
    <name evidence="15" type="ORF">BT62DRAFT_1007339</name>
</gene>
<dbReference type="PRINTS" id="PR00463">
    <property type="entry name" value="EP450I"/>
</dbReference>
<dbReference type="PANTHER" id="PTHR24305:SF166">
    <property type="entry name" value="CYTOCHROME P450 12A4, MITOCHONDRIAL-RELATED"/>
    <property type="match status" value="1"/>
</dbReference>
<dbReference type="PRINTS" id="PR00385">
    <property type="entry name" value="P450"/>
</dbReference>
<feature type="binding site" description="axial binding residue" evidence="13">
    <location>
        <position position="506"/>
    </location>
    <ligand>
        <name>heme</name>
        <dbReference type="ChEBI" id="CHEBI:30413"/>
    </ligand>
    <ligandPart>
        <name>Fe</name>
        <dbReference type="ChEBI" id="CHEBI:18248"/>
    </ligandPart>
</feature>
<dbReference type="RefSeq" id="XP_043038465.1">
    <property type="nucleotide sequence ID" value="XM_043177335.1"/>
</dbReference>
<evidence type="ECO:0000256" key="5">
    <source>
        <dbReference type="ARBA" id="ARBA00022617"/>
    </source>
</evidence>
<evidence type="ECO:0000256" key="11">
    <source>
        <dbReference type="ARBA" id="ARBA00023033"/>
    </source>
</evidence>
<dbReference type="GO" id="GO:0005506">
    <property type="term" value="F:iron ion binding"/>
    <property type="evidence" value="ECO:0007669"/>
    <property type="project" value="InterPro"/>
</dbReference>
<dbReference type="Gene3D" id="1.10.630.10">
    <property type="entry name" value="Cytochrome P450"/>
    <property type="match status" value="1"/>
</dbReference>
<comment type="pathway">
    <text evidence="3">Secondary metabolite biosynthesis; terpenoid biosynthesis.</text>
</comment>
<evidence type="ECO:0000256" key="10">
    <source>
        <dbReference type="ARBA" id="ARBA00023004"/>
    </source>
</evidence>
<evidence type="ECO:0000256" key="8">
    <source>
        <dbReference type="ARBA" id="ARBA00022989"/>
    </source>
</evidence>
<evidence type="ECO:0000256" key="12">
    <source>
        <dbReference type="ARBA" id="ARBA00023136"/>
    </source>
</evidence>
<name>A0A9P8ARD3_9AGAR</name>
<dbReference type="SUPFAM" id="SSF48264">
    <property type="entry name" value="Cytochrome P450"/>
    <property type="match status" value="1"/>
</dbReference>
<dbReference type="PANTHER" id="PTHR24305">
    <property type="entry name" value="CYTOCHROME P450"/>
    <property type="match status" value="1"/>
</dbReference>
<accession>A0A9P8ARD3</accession>
<keyword evidence="6 14" id="KW-0812">Transmembrane</keyword>
<dbReference type="GO" id="GO:0004497">
    <property type="term" value="F:monooxygenase activity"/>
    <property type="evidence" value="ECO:0007669"/>
    <property type="project" value="UniProtKB-KW"/>
</dbReference>
<evidence type="ECO:0000256" key="6">
    <source>
        <dbReference type="ARBA" id="ARBA00022692"/>
    </source>
</evidence>
<keyword evidence="12 14" id="KW-0472">Membrane</keyword>
<sequence>MSSPIPETVADALRLSNLSFRHLFYVCGVYFVCRVVYWLIVYPRFFSPLRHLPGPPVGEPILGQARKIFSTQVGMAAREWINEYGSIVRAVGPVGLERLIFITPEGLHQIMSRPLDCPRPLYLRNFFELITGRGLLTVMGEEHKQMRRVMNPAFSLQNLMAQTDMYYEPITKCESSLLQSCRHNATPSSLVNIISAKLDLNGEKGAILPMYEWLSKVTLDIICETAFGYHADSLNNPHDELAEAYEILLNLQTGQNMFRFVFAMSLPGGPRFLSSEFAYKYRAFFKYTRFFGKFSPSSSFGRVQTFSRQILSEKIKDLEESGVSADDMHGKKDIMSLLMRARANETDQRGYAMSNNIMVDQVLIFLGAGHETTASGLTWTLWLLANNKGYQSRLRDEVTPVFQENPRPDYRTLNGLEWLDCVIMESLRVMPPIPTTVRKTATTDYIDGVLVPEGTLLQICIRQINTWKHVWGEDAEEFRPERWFNLPKAYNPSYSHLSFISGPHSCIGKTMAIIEMKAVLASLILNFDFDPAYPGQEAKPASAITMKPTDGMPLTVRRA</sequence>
<evidence type="ECO:0000256" key="1">
    <source>
        <dbReference type="ARBA" id="ARBA00001971"/>
    </source>
</evidence>
<dbReference type="InterPro" id="IPR036396">
    <property type="entry name" value="Cyt_P450_sf"/>
</dbReference>
<evidence type="ECO:0000256" key="3">
    <source>
        <dbReference type="ARBA" id="ARBA00004721"/>
    </source>
</evidence>